<feature type="region of interest" description="Disordered" evidence="8">
    <location>
        <begin position="1"/>
        <end position="20"/>
    </location>
</feature>
<dbReference type="InterPro" id="IPR050888">
    <property type="entry name" value="ZnF_C2H2-type_TF"/>
</dbReference>
<dbReference type="PROSITE" id="PS50157">
    <property type="entry name" value="ZINC_FINGER_C2H2_2"/>
    <property type="match status" value="1"/>
</dbReference>
<dbReference type="GO" id="GO:0000978">
    <property type="term" value="F:RNA polymerase II cis-regulatory region sequence-specific DNA binding"/>
    <property type="evidence" value="ECO:0000318"/>
    <property type="project" value="GO_Central"/>
</dbReference>
<sequence length="669" mass="76596">MFTIKEEPNDDYFQNSYDSNPLGDVNDPPTVYIDNGIKHEVNISSEESPKDMDLSSKPKTRCHKKSLYRALNFYKIYHTPKKLMKQKTLKLEAIIRLTEKPMIALFSQMSSNELKKSYVYTCCLIPTKCSASFSSYGNENKARKQMYEHLQGHLVELLDKKRADPTFVFMADVVQKNLSLGESSGRKQEEKTKVNKRNCNTFGTTNTSDDNNVAFQMSEIKLEELDSNDSDQDFLGSHNEVNTDNDKSMSSKLYMNVSKTKSLNILKNSRHRPSILSKKTEVPHEAAVHKKFESRDKHVCLIKDHPWCTDHSYDFKHRGSNKDKTDNESHKSKQDTPLHRVNFPVENNLNQLKLILPIVKMLLNDLPDHLGCLPNNVFEVCSDEDDVELPSIKLGKPPPTLLSGPLRNRMNHTGMLATLNTEAYQTVMANDINKEEVERLEAQTTSLSDLEIKRLTTYYLNELRNKKREDSEMSLTCKICRIKQFTHAHAGIKPYVCYRCEKTFTRQHSTCSHTTTSIDSSVNIAIECSDIPEHRRSHTGETPFHCTDCPLKFKTNNTYKRHMRTKHDKIVASSFTSKINNFLKLITITMSFLPVIVIIMKWIPTAMVELVNNESLILTSPNQQAVKKLLSKNYKVIVVAPKINPGVQLISLLKRNQSTKIMLTIAKIL</sequence>
<evidence type="ECO:0000256" key="8">
    <source>
        <dbReference type="SAM" id="MobiDB-lite"/>
    </source>
</evidence>
<gene>
    <name evidence="11" type="primary">20211340</name>
    <name evidence="10" type="ORF">HELRODRAFT_189687</name>
</gene>
<keyword evidence="6" id="KW-0539">Nucleus</keyword>
<reference evidence="11" key="3">
    <citation type="submission" date="2015-06" db="UniProtKB">
        <authorList>
            <consortium name="EnsemblMetazoa"/>
        </authorList>
    </citation>
    <scope>IDENTIFICATION</scope>
</reference>
<evidence type="ECO:0000256" key="3">
    <source>
        <dbReference type="ARBA" id="ARBA00022737"/>
    </source>
</evidence>
<dbReference type="GO" id="GO:0000981">
    <property type="term" value="F:DNA-binding transcription factor activity, RNA polymerase II-specific"/>
    <property type="evidence" value="ECO:0000318"/>
    <property type="project" value="GO_Central"/>
</dbReference>
<evidence type="ECO:0000256" key="7">
    <source>
        <dbReference type="PROSITE-ProRule" id="PRU00042"/>
    </source>
</evidence>
<keyword evidence="5" id="KW-0862">Zinc</keyword>
<dbReference type="EMBL" id="KB097700">
    <property type="protein sequence ID" value="ESN91311.1"/>
    <property type="molecule type" value="Genomic_DNA"/>
</dbReference>
<dbReference type="InterPro" id="IPR036236">
    <property type="entry name" value="Znf_C2H2_sf"/>
</dbReference>
<dbReference type="CTD" id="20211340"/>
<evidence type="ECO:0000259" key="9">
    <source>
        <dbReference type="PROSITE" id="PS50157"/>
    </source>
</evidence>
<keyword evidence="2" id="KW-0479">Metal-binding</keyword>
<evidence type="ECO:0000256" key="6">
    <source>
        <dbReference type="ARBA" id="ARBA00023242"/>
    </source>
</evidence>
<dbReference type="PROSITE" id="PS00028">
    <property type="entry name" value="ZINC_FINGER_C2H2_1"/>
    <property type="match status" value="1"/>
</dbReference>
<dbReference type="EMBL" id="AMQM01002017">
    <property type="status" value="NOT_ANNOTATED_CDS"/>
    <property type="molecule type" value="Genomic_DNA"/>
</dbReference>
<dbReference type="OMA" id="IELVIME"/>
<dbReference type="KEGG" id="hro:HELRODRAFT_189687"/>
<dbReference type="PANTHER" id="PTHR24406">
    <property type="entry name" value="TRANSCRIPTIONAL REPRESSOR CTCFL-RELATED"/>
    <property type="match status" value="1"/>
</dbReference>
<dbReference type="AlphaFoldDB" id="T1FR93"/>
<accession>T1FR93</accession>
<dbReference type="EnsemblMetazoa" id="HelroT189687">
    <property type="protein sequence ID" value="HelroP189687"/>
    <property type="gene ID" value="HelroG189687"/>
</dbReference>
<dbReference type="Gene3D" id="3.30.160.60">
    <property type="entry name" value="Classic Zinc Finger"/>
    <property type="match status" value="2"/>
</dbReference>
<feature type="domain" description="C2H2-type" evidence="9">
    <location>
        <begin position="544"/>
        <end position="567"/>
    </location>
</feature>
<keyword evidence="3" id="KW-0677">Repeat</keyword>
<keyword evidence="4 7" id="KW-0863">Zinc-finger</keyword>
<dbReference type="GO" id="GO:0005634">
    <property type="term" value="C:nucleus"/>
    <property type="evidence" value="ECO:0007669"/>
    <property type="project" value="UniProtKB-SubCell"/>
</dbReference>
<dbReference type="SUPFAM" id="SSF57667">
    <property type="entry name" value="beta-beta-alpha zinc fingers"/>
    <property type="match status" value="1"/>
</dbReference>
<evidence type="ECO:0000256" key="4">
    <source>
        <dbReference type="ARBA" id="ARBA00022771"/>
    </source>
</evidence>
<dbReference type="Proteomes" id="UP000015101">
    <property type="component" value="Unassembled WGS sequence"/>
</dbReference>
<feature type="region of interest" description="Disordered" evidence="8">
    <location>
        <begin position="313"/>
        <end position="338"/>
    </location>
</feature>
<name>T1FR93_HELRO</name>
<reference evidence="10 12" key="2">
    <citation type="journal article" date="2013" name="Nature">
        <title>Insights into bilaterian evolution from three spiralian genomes.</title>
        <authorList>
            <person name="Simakov O."/>
            <person name="Marletaz F."/>
            <person name="Cho S.J."/>
            <person name="Edsinger-Gonzales E."/>
            <person name="Havlak P."/>
            <person name="Hellsten U."/>
            <person name="Kuo D.H."/>
            <person name="Larsson T."/>
            <person name="Lv J."/>
            <person name="Arendt D."/>
            <person name="Savage R."/>
            <person name="Osoegawa K."/>
            <person name="de Jong P."/>
            <person name="Grimwood J."/>
            <person name="Chapman J.A."/>
            <person name="Shapiro H."/>
            <person name="Aerts A."/>
            <person name="Otillar R.P."/>
            <person name="Terry A.Y."/>
            <person name="Boore J.L."/>
            <person name="Grigoriev I.V."/>
            <person name="Lindberg D.R."/>
            <person name="Seaver E.C."/>
            <person name="Weisblat D.A."/>
            <person name="Putnam N.H."/>
            <person name="Rokhsar D.S."/>
        </authorList>
    </citation>
    <scope>NUCLEOTIDE SEQUENCE</scope>
</reference>
<evidence type="ECO:0000313" key="10">
    <source>
        <dbReference type="EMBL" id="ESN91311.1"/>
    </source>
</evidence>
<dbReference type="HOGENOM" id="CLU_410658_0_0_1"/>
<evidence type="ECO:0000256" key="2">
    <source>
        <dbReference type="ARBA" id="ARBA00022723"/>
    </source>
</evidence>
<dbReference type="InterPro" id="IPR013087">
    <property type="entry name" value="Znf_C2H2_type"/>
</dbReference>
<evidence type="ECO:0000256" key="1">
    <source>
        <dbReference type="ARBA" id="ARBA00004123"/>
    </source>
</evidence>
<dbReference type="SMART" id="SM00355">
    <property type="entry name" value="ZnF_C2H2"/>
    <property type="match status" value="1"/>
</dbReference>
<proteinExistence type="predicted"/>
<comment type="subcellular location">
    <subcellularLocation>
        <location evidence="1">Nucleus</location>
    </subcellularLocation>
</comment>
<dbReference type="RefSeq" id="XP_009030187.1">
    <property type="nucleotide sequence ID" value="XM_009031939.1"/>
</dbReference>
<evidence type="ECO:0000313" key="12">
    <source>
        <dbReference type="Proteomes" id="UP000015101"/>
    </source>
</evidence>
<dbReference type="OrthoDB" id="3533395at2759"/>
<dbReference type="GO" id="GO:0006355">
    <property type="term" value="P:regulation of DNA-templated transcription"/>
    <property type="evidence" value="ECO:0000318"/>
    <property type="project" value="GO_Central"/>
</dbReference>
<evidence type="ECO:0000256" key="5">
    <source>
        <dbReference type="ARBA" id="ARBA00022833"/>
    </source>
</evidence>
<dbReference type="GeneID" id="20211340"/>
<keyword evidence="12" id="KW-1185">Reference proteome</keyword>
<organism evidence="11 12">
    <name type="scientific">Helobdella robusta</name>
    <name type="common">Californian leech</name>
    <dbReference type="NCBI Taxonomy" id="6412"/>
    <lineage>
        <taxon>Eukaryota</taxon>
        <taxon>Metazoa</taxon>
        <taxon>Spiralia</taxon>
        <taxon>Lophotrochozoa</taxon>
        <taxon>Annelida</taxon>
        <taxon>Clitellata</taxon>
        <taxon>Hirudinea</taxon>
        <taxon>Rhynchobdellida</taxon>
        <taxon>Glossiphoniidae</taxon>
        <taxon>Helobdella</taxon>
    </lineage>
</organism>
<dbReference type="InParanoid" id="T1FR93"/>
<protein>
    <recommendedName>
        <fullName evidence="9">C2H2-type domain-containing protein</fullName>
    </recommendedName>
</protein>
<reference evidence="12" key="1">
    <citation type="submission" date="2012-12" db="EMBL/GenBank/DDBJ databases">
        <authorList>
            <person name="Hellsten U."/>
            <person name="Grimwood J."/>
            <person name="Chapman J.A."/>
            <person name="Shapiro H."/>
            <person name="Aerts A."/>
            <person name="Otillar R.P."/>
            <person name="Terry A.Y."/>
            <person name="Boore J.L."/>
            <person name="Simakov O."/>
            <person name="Marletaz F."/>
            <person name="Cho S.-J."/>
            <person name="Edsinger-Gonzales E."/>
            <person name="Havlak P."/>
            <person name="Kuo D.-H."/>
            <person name="Larsson T."/>
            <person name="Lv J."/>
            <person name="Arendt D."/>
            <person name="Savage R."/>
            <person name="Osoegawa K."/>
            <person name="de Jong P."/>
            <person name="Lindberg D.R."/>
            <person name="Seaver E.C."/>
            <person name="Weisblat D.A."/>
            <person name="Putnam N.H."/>
            <person name="Grigoriev I.V."/>
            <person name="Rokhsar D.S."/>
        </authorList>
    </citation>
    <scope>NUCLEOTIDE SEQUENCE</scope>
</reference>
<dbReference type="eggNOG" id="KOG3623">
    <property type="taxonomic scope" value="Eukaryota"/>
</dbReference>
<evidence type="ECO:0000313" key="11">
    <source>
        <dbReference type="EnsemblMetazoa" id="HelroP189687"/>
    </source>
</evidence>
<dbReference type="GO" id="GO:0008270">
    <property type="term" value="F:zinc ion binding"/>
    <property type="evidence" value="ECO:0007669"/>
    <property type="project" value="UniProtKB-KW"/>
</dbReference>